<sequence length="33" mass="3873">MKKVNKCKGILRKKLIVDEYCIFNVISMQLKST</sequence>
<evidence type="ECO:0000313" key="1">
    <source>
        <dbReference type="EMBL" id="EKE28055.1"/>
    </source>
</evidence>
<reference evidence="1" key="1">
    <citation type="journal article" date="2012" name="Science">
        <title>Fermentation, hydrogen, and sulfur metabolism in multiple uncultivated bacterial phyla.</title>
        <authorList>
            <person name="Wrighton K.C."/>
            <person name="Thomas B.C."/>
            <person name="Sharon I."/>
            <person name="Miller C.S."/>
            <person name="Castelle C.J."/>
            <person name="VerBerkmoes N.C."/>
            <person name="Wilkins M.J."/>
            <person name="Hettich R.L."/>
            <person name="Lipton M.S."/>
            <person name="Williams K.H."/>
            <person name="Long P.E."/>
            <person name="Banfield J.F."/>
        </authorList>
    </citation>
    <scope>NUCLEOTIDE SEQUENCE [LARGE SCALE GENOMIC DNA]</scope>
</reference>
<proteinExistence type="predicted"/>
<organism evidence="1">
    <name type="scientific">uncultured bacterium</name>
    <name type="common">gcode 4</name>
    <dbReference type="NCBI Taxonomy" id="1234023"/>
    <lineage>
        <taxon>Bacteria</taxon>
        <taxon>environmental samples</taxon>
    </lineage>
</organism>
<gene>
    <name evidence="1" type="ORF">ACD_3C00106G0014</name>
</gene>
<dbReference type="EMBL" id="AMFJ01000380">
    <property type="protein sequence ID" value="EKE28055.1"/>
    <property type="molecule type" value="Genomic_DNA"/>
</dbReference>
<comment type="caution">
    <text evidence="1">The sequence shown here is derived from an EMBL/GenBank/DDBJ whole genome shotgun (WGS) entry which is preliminary data.</text>
</comment>
<name>K2GXE5_9BACT</name>
<dbReference type="AlphaFoldDB" id="K2GXE5"/>
<protein>
    <submittedName>
        <fullName evidence="1">Uncharacterized protein</fullName>
    </submittedName>
</protein>
<accession>K2GXE5</accession>